<feature type="domain" description="Guanylate cyclase" evidence="2">
    <location>
        <begin position="7"/>
        <end position="122"/>
    </location>
</feature>
<dbReference type="OrthoDB" id="54411at2"/>
<evidence type="ECO:0000259" key="2">
    <source>
        <dbReference type="PROSITE" id="PS50125"/>
    </source>
</evidence>
<dbReference type="EMBL" id="CP033219">
    <property type="protein sequence ID" value="AZV78673.1"/>
    <property type="molecule type" value="Genomic_DNA"/>
</dbReference>
<keyword evidence="4" id="KW-1185">Reference proteome</keyword>
<dbReference type="AlphaFoldDB" id="A0A3T0N3R1"/>
<evidence type="ECO:0000313" key="3">
    <source>
        <dbReference type="EMBL" id="AZV78673.1"/>
    </source>
</evidence>
<dbReference type="Pfam" id="PF00211">
    <property type="entry name" value="Guanylate_cyc"/>
    <property type="match status" value="1"/>
</dbReference>
<dbReference type="SMART" id="SM00028">
    <property type="entry name" value="TPR"/>
    <property type="match status" value="4"/>
</dbReference>
<dbReference type="PROSITE" id="PS50125">
    <property type="entry name" value="GUANYLATE_CYCLASE_2"/>
    <property type="match status" value="1"/>
</dbReference>
<evidence type="ECO:0000313" key="4">
    <source>
        <dbReference type="Proteomes" id="UP000283063"/>
    </source>
</evidence>
<dbReference type="InterPro" id="IPR019734">
    <property type="entry name" value="TPR_rpt"/>
</dbReference>
<protein>
    <submittedName>
        <fullName evidence="3">Adenylate/guanylate cyclase domain-containing protein</fullName>
    </submittedName>
</protein>
<dbReference type="SMART" id="SM00044">
    <property type="entry name" value="CYCc"/>
    <property type="match status" value="1"/>
</dbReference>
<dbReference type="GO" id="GO:0006171">
    <property type="term" value="P:cAMP biosynthetic process"/>
    <property type="evidence" value="ECO:0007669"/>
    <property type="project" value="TreeGrafter"/>
</dbReference>
<dbReference type="GO" id="GO:0004016">
    <property type="term" value="F:adenylate cyclase activity"/>
    <property type="evidence" value="ECO:0007669"/>
    <property type="project" value="UniProtKB-ARBA"/>
</dbReference>
<reference evidence="3 4" key="1">
    <citation type="submission" date="2018-10" db="EMBL/GenBank/DDBJ databases">
        <title>Parasedimentitalea marina sp. nov., a psychrophilic bacterium isolated from deep seawater of the New Britain Trench.</title>
        <authorList>
            <person name="Cao J."/>
        </authorList>
    </citation>
    <scope>NUCLEOTIDE SEQUENCE [LARGE SCALE GENOMIC DNA]</scope>
    <source>
        <strain evidence="3 4">W43</strain>
    </source>
</reference>
<dbReference type="Gene3D" id="1.25.40.10">
    <property type="entry name" value="Tetratricopeptide repeat domain"/>
    <property type="match status" value="2"/>
</dbReference>
<dbReference type="KEGG" id="sedi:EBB79_12835"/>
<dbReference type="CDD" id="cd07302">
    <property type="entry name" value="CHD"/>
    <property type="match status" value="1"/>
</dbReference>
<evidence type="ECO:0000256" key="1">
    <source>
        <dbReference type="PROSITE-ProRule" id="PRU00339"/>
    </source>
</evidence>
<dbReference type="PANTHER" id="PTHR43081:SF19">
    <property type="entry name" value="PH-SENSITIVE ADENYLATE CYCLASE RV1264"/>
    <property type="match status" value="1"/>
</dbReference>
<feature type="repeat" description="TPR" evidence="1">
    <location>
        <begin position="412"/>
        <end position="445"/>
    </location>
</feature>
<dbReference type="NCBIfam" id="NF047558">
    <property type="entry name" value="TPR_END_plus"/>
    <property type="match status" value="1"/>
</dbReference>
<feature type="repeat" description="TPR" evidence="1">
    <location>
        <begin position="446"/>
        <end position="479"/>
    </location>
</feature>
<accession>A0A3T0N3R1</accession>
<dbReference type="Proteomes" id="UP000283063">
    <property type="component" value="Chromosome"/>
</dbReference>
<keyword evidence="1" id="KW-0802">TPR repeat</keyword>
<dbReference type="Gene3D" id="3.40.50.10070">
    <property type="entry name" value="TolB, N-terminal domain"/>
    <property type="match status" value="1"/>
</dbReference>
<gene>
    <name evidence="3" type="ORF">EBB79_12835</name>
</gene>
<sequence length="618" mass="68535">MVRRLAAILVADVVGFARLMEQDEVGTLNSLKALRKNLVQPKIEKHGGRIVKLMGDGMLVEFTSSIEAVECALEIQKLMPGFQSNSSLASKIELRIGINLGDVISEGADIYGDGVNVAARLESLADAGGICVSGSVFDTINGKVALCSEDIGPQSLKNISRAIQVFRLYPAKNSEVATAAHKDQTATTDRKSIAVLPFDNMSGDPEQEYFSDGISEDIITDLSKISALFVVARNSSFSYKGSNVNIQHVGHDLGVNYVVEGSVRKVGNRARLTAQLIDAKTGGHIWAERYDRELDDVFAVQDEITTNIVKALQLVLLPVEAELVAKAPTSDFQAYDYYLKGRQCSHYIRTAKFIEAKHLFERAITCDPNFARAYCGLADCGTQLYFWEGDDDYLEGVPQAIERALQIDGNLAEAHASMGFYLSLTGSFNKAEREFFQATKLDPNLYEAQYFWGHLYLTHGYSAKAAEHFEQAWKVSPRDPQTPGLLLGIYRDLGRFGELKKTAEKTLKIGLRKLELEPDNTRACMSCAFAYAHLGDFRNAELLGIRAINNDPDDKINFYNLACLYALMNQPEKALDYLEQTARDADHLLRSIMNDGDFKTLRSLPRFIAMVQHSELSE</sequence>
<dbReference type="PROSITE" id="PS50005">
    <property type="entry name" value="TPR"/>
    <property type="match status" value="2"/>
</dbReference>
<dbReference type="InterPro" id="IPR050697">
    <property type="entry name" value="Adenylyl/Guanylyl_Cyclase_3/4"/>
</dbReference>
<dbReference type="InterPro" id="IPR029787">
    <property type="entry name" value="Nucleotide_cyclase"/>
</dbReference>
<dbReference type="SUPFAM" id="SSF55073">
    <property type="entry name" value="Nucleotide cyclase"/>
    <property type="match status" value="1"/>
</dbReference>
<dbReference type="PANTHER" id="PTHR43081">
    <property type="entry name" value="ADENYLATE CYCLASE, TERMINAL-DIFFERENTIATION SPECIFIC-RELATED"/>
    <property type="match status" value="1"/>
</dbReference>
<dbReference type="InterPro" id="IPR011990">
    <property type="entry name" value="TPR-like_helical_dom_sf"/>
</dbReference>
<dbReference type="SUPFAM" id="SSF48452">
    <property type="entry name" value="TPR-like"/>
    <property type="match status" value="2"/>
</dbReference>
<dbReference type="GO" id="GO:0035556">
    <property type="term" value="P:intracellular signal transduction"/>
    <property type="evidence" value="ECO:0007669"/>
    <property type="project" value="InterPro"/>
</dbReference>
<dbReference type="Gene3D" id="3.30.70.1230">
    <property type="entry name" value="Nucleotide cyclase"/>
    <property type="match status" value="1"/>
</dbReference>
<dbReference type="InterPro" id="IPR001054">
    <property type="entry name" value="A/G_cyclase"/>
</dbReference>
<organism evidence="3 4">
    <name type="scientific">Parasedimentitalea marina</name>
    <dbReference type="NCBI Taxonomy" id="2483033"/>
    <lineage>
        <taxon>Bacteria</taxon>
        <taxon>Pseudomonadati</taxon>
        <taxon>Pseudomonadota</taxon>
        <taxon>Alphaproteobacteria</taxon>
        <taxon>Rhodobacterales</taxon>
        <taxon>Paracoccaceae</taxon>
        <taxon>Parasedimentitalea</taxon>
    </lineage>
</organism>
<proteinExistence type="predicted"/>
<name>A0A3T0N3R1_9RHOB</name>
<dbReference type="RefSeq" id="WP_127749231.1">
    <property type="nucleotide sequence ID" value="NZ_CP033219.1"/>
</dbReference>